<evidence type="ECO:0000256" key="1">
    <source>
        <dbReference type="SAM" id="MobiDB-lite"/>
    </source>
</evidence>
<keyword evidence="4" id="KW-1185">Reference proteome</keyword>
<feature type="region of interest" description="Disordered" evidence="1">
    <location>
        <begin position="126"/>
        <end position="156"/>
    </location>
</feature>
<accession>A0ABQ6JDG7</accession>
<name>A0ABQ6JDG7_9ACTN</name>
<proteinExistence type="predicted"/>
<feature type="compositionally biased region" description="Low complexity" evidence="1">
    <location>
        <begin position="136"/>
        <end position="156"/>
    </location>
</feature>
<evidence type="ECO:0000256" key="2">
    <source>
        <dbReference type="SAM" id="SignalP"/>
    </source>
</evidence>
<organism evidence="3 4">
    <name type="scientific">Angustibacter aerolatus</name>
    <dbReference type="NCBI Taxonomy" id="1162965"/>
    <lineage>
        <taxon>Bacteria</taxon>
        <taxon>Bacillati</taxon>
        <taxon>Actinomycetota</taxon>
        <taxon>Actinomycetes</taxon>
        <taxon>Kineosporiales</taxon>
        <taxon>Kineosporiaceae</taxon>
    </lineage>
</organism>
<protein>
    <submittedName>
        <fullName evidence="3">Uncharacterized protein</fullName>
    </submittedName>
</protein>
<dbReference type="EMBL" id="BSUZ01000001">
    <property type="protein sequence ID" value="GMA86232.1"/>
    <property type="molecule type" value="Genomic_DNA"/>
</dbReference>
<reference evidence="4" key="1">
    <citation type="journal article" date="2019" name="Int. J. Syst. Evol. Microbiol.">
        <title>The Global Catalogue of Microorganisms (GCM) 10K type strain sequencing project: providing services to taxonomists for standard genome sequencing and annotation.</title>
        <authorList>
            <consortium name="The Broad Institute Genomics Platform"/>
            <consortium name="The Broad Institute Genome Sequencing Center for Infectious Disease"/>
            <person name="Wu L."/>
            <person name="Ma J."/>
        </authorList>
    </citation>
    <scope>NUCLEOTIDE SEQUENCE [LARGE SCALE GENOMIC DNA]</scope>
    <source>
        <strain evidence="4">NBRC 108730</strain>
    </source>
</reference>
<evidence type="ECO:0000313" key="4">
    <source>
        <dbReference type="Proteomes" id="UP001157017"/>
    </source>
</evidence>
<feature type="signal peptide" evidence="2">
    <location>
        <begin position="1"/>
        <end position="29"/>
    </location>
</feature>
<gene>
    <name evidence="3" type="ORF">GCM10025868_14820</name>
</gene>
<keyword evidence="2" id="KW-0732">Signal</keyword>
<comment type="caution">
    <text evidence="3">The sequence shown here is derived from an EMBL/GenBank/DDBJ whole genome shotgun (WGS) entry which is preliminary data.</text>
</comment>
<dbReference type="Proteomes" id="UP001157017">
    <property type="component" value="Unassembled WGS sequence"/>
</dbReference>
<evidence type="ECO:0000313" key="3">
    <source>
        <dbReference type="EMBL" id="GMA86232.1"/>
    </source>
</evidence>
<feature type="chain" id="PRO_5046418439" evidence="2">
    <location>
        <begin position="30"/>
        <end position="156"/>
    </location>
</feature>
<sequence length="156" mass="15621">MHATRPTRRLRAALAALTGAALAATLAVAAGHAPSAAADTRPPDVGAPVTVSSDPLPTVQIDGVVWTQTVVGDTVYAGGDFDTARPAGNAPGVGTVPRHNLLAYSISTGVLVSRSCPTSTARCVPSWPRPTAARCTSGGSSPGRTGRAGRASRPTT</sequence>